<reference evidence="1 2" key="1">
    <citation type="submission" date="2023-07" db="EMBL/GenBank/DDBJ databases">
        <title>Comparative genomics of wheat-associated soil bacteria to identify genetic determinants of phenazine resistance.</title>
        <authorList>
            <person name="Mouncey N."/>
        </authorList>
    </citation>
    <scope>NUCLEOTIDE SEQUENCE [LARGE SCALE GENOMIC DNA]</scope>
    <source>
        <strain evidence="1 2">V3I3</strain>
    </source>
</reference>
<protein>
    <submittedName>
        <fullName evidence="1">Uncharacterized protein</fullName>
    </submittedName>
</protein>
<proteinExistence type="predicted"/>
<organism evidence="1 2">
    <name type="scientific">Agromyces ramosus</name>
    <dbReference type="NCBI Taxonomy" id="33879"/>
    <lineage>
        <taxon>Bacteria</taxon>
        <taxon>Bacillati</taxon>
        <taxon>Actinomycetota</taxon>
        <taxon>Actinomycetes</taxon>
        <taxon>Micrococcales</taxon>
        <taxon>Microbacteriaceae</taxon>
        <taxon>Agromyces</taxon>
    </lineage>
</organism>
<keyword evidence="2" id="KW-1185">Reference proteome</keyword>
<evidence type="ECO:0000313" key="1">
    <source>
        <dbReference type="EMBL" id="MDQ0894902.1"/>
    </source>
</evidence>
<sequence>MFEVSSHSVEVARIMPIGTPIWGNAPKKPRRFVGACSTAMSAAPPHSPPAEKPCRMRSRISRIGAAMPICAYVGSRPMSEVDRPMSMSVKTSIFLRPSRSPR</sequence>
<gene>
    <name evidence="1" type="ORF">QFZ26_002457</name>
</gene>
<comment type="caution">
    <text evidence="1">The sequence shown here is derived from an EMBL/GenBank/DDBJ whole genome shotgun (WGS) entry which is preliminary data.</text>
</comment>
<name>A0ABU0R9Z3_9MICO</name>
<dbReference type="Proteomes" id="UP001239083">
    <property type="component" value="Unassembled WGS sequence"/>
</dbReference>
<accession>A0ABU0R9Z3</accession>
<evidence type="ECO:0000313" key="2">
    <source>
        <dbReference type="Proteomes" id="UP001239083"/>
    </source>
</evidence>
<dbReference type="EMBL" id="JAUSYY010000001">
    <property type="protein sequence ID" value="MDQ0894902.1"/>
    <property type="molecule type" value="Genomic_DNA"/>
</dbReference>